<organism evidence="3 4">
    <name type="scientific">Enterobacter cancerogenus</name>
    <dbReference type="NCBI Taxonomy" id="69218"/>
    <lineage>
        <taxon>Bacteria</taxon>
        <taxon>Pseudomonadati</taxon>
        <taxon>Pseudomonadota</taxon>
        <taxon>Gammaproteobacteria</taxon>
        <taxon>Enterobacterales</taxon>
        <taxon>Enterobacteriaceae</taxon>
        <taxon>Enterobacter</taxon>
        <taxon>Enterobacter cloacae complex</taxon>
    </lineage>
</organism>
<feature type="chain" id="PRO_5019807347" evidence="1">
    <location>
        <begin position="20"/>
        <end position="165"/>
    </location>
</feature>
<dbReference type="PROSITE" id="PS51257">
    <property type="entry name" value="PROKAR_LIPOPROTEIN"/>
    <property type="match status" value="1"/>
</dbReference>
<dbReference type="EMBL" id="CAADIW010000002">
    <property type="protein sequence ID" value="VFS06434.1"/>
    <property type="molecule type" value="Genomic_DNA"/>
</dbReference>
<evidence type="ECO:0000313" key="3">
    <source>
        <dbReference type="EMBL" id="VFS06434.1"/>
    </source>
</evidence>
<evidence type="ECO:0000313" key="4">
    <source>
        <dbReference type="Proteomes" id="UP000351155"/>
    </source>
</evidence>
<dbReference type="Pfam" id="PF12883">
    <property type="entry name" value="DUF3828"/>
    <property type="match status" value="1"/>
</dbReference>
<protein>
    <submittedName>
        <fullName evidence="3">Protein of uncharacterized function (DUF3828)</fullName>
    </submittedName>
</protein>
<accession>A0A484W693</accession>
<dbReference type="Gene3D" id="3.10.450.50">
    <property type="match status" value="1"/>
</dbReference>
<evidence type="ECO:0000256" key="1">
    <source>
        <dbReference type="SAM" id="SignalP"/>
    </source>
</evidence>
<feature type="signal peptide" evidence="1">
    <location>
        <begin position="1"/>
        <end position="19"/>
    </location>
</feature>
<dbReference type="Proteomes" id="UP000351155">
    <property type="component" value="Unassembled WGS sequence"/>
</dbReference>
<gene>
    <name evidence="3" type="ORF">NCTC12126_00162</name>
</gene>
<dbReference type="AlphaFoldDB" id="A0A484W693"/>
<name>A0A484W693_9ENTR</name>
<proteinExistence type="predicted"/>
<keyword evidence="1" id="KW-0732">Signal</keyword>
<sequence>MRTAIMLCACLLSACSVRADISAPERVRAFYASYLPTLASSDRQYPQTEMRDYVSADTITRIEQIDSIPEQDLIESDYFAYAQDYDESWVQALDIGQAKPFMGGEVLPTWIGIQDGKKLELEVFVRREDGAWKIYRVRDVTNNFEHPIFSAGAIARAKAAAESGL</sequence>
<dbReference type="InterPro" id="IPR024289">
    <property type="entry name" value="DUF3828"/>
</dbReference>
<evidence type="ECO:0000259" key="2">
    <source>
        <dbReference type="Pfam" id="PF12883"/>
    </source>
</evidence>
<reference evidence="3 4" key="1">
    <citation type="submission" date="2019-03" db="EMBL/GenBank/DDBJ databases">
        <authorList>
            <consortium name="Pathogen Informatics"/>
        </authorList>
    </citation>
    <scope>NUCLEOTIDE SEQUENCE [LARGE SCALE GENOMIC DNA]</scope>
    <source>
        <strain evidence="3 4">NCTC12126</strain>
    </source>
</reference>
<feature type="domain" description="DUF3828" evidence="2">
    <location>
        <begin position="25"/>
        <end position="141"/>
    </location>
</feature>